<feature type="signal peptide" evidence="2">
    <location>
        <begin position="1"/>
        <end position="20"/>
    </location>
</feature>
<keyword evidence="4" id="KW-1185">Reference proteome</keyword>
<dbReference type="EMBL" id="LR025743">
    <property type="protein sequence ID" value="VBB14212.1"/>
    <property type="molecule type" value="Genomic_DNA"/>
</dbReference>
<keyword evidence="2" id="KW-0732">Signal</keyword>
<name>A0AAJ5N971_9BURK</name>
<organism evidence="3 4">
    <name type="scientific">Burkholderia stabilis</name>
    <dbReference type="NCBI Taxonomy" id="95485"/>
    <lineage>
        <taxon>Bacteria</taxon>
        <taxon>Pseudomonadati</taxon>
        <taxon>Pseudomonadota</taxon>
        <taxon>Betaproteobacteria</taxon>
        <taxon>Burkholderiales</taxon>
        <taxon>Burkholderiaceae</taxon>
        <taxon>Burkholderia</taxon>
        <taxon>Burkholderia cepacia complex</taxon>
    </lineage>
</organism>
<evidence type="ECO:0000256" key="1">
    <source>
        <dbReference type="SAM" id="MobiDB-lite"/>
    </source>
</evidence>
<feature type="chain" id="PRO_5042534846" evidence="2">
    <location>
        <begin position="21"/>
        <end position="78"/>
    </location>
</feature>
<proteinExistence type="predicted"/>
<evidence type="ECO:0000256" key="2">
    <source>
        <dbReference type="SAM" id="SignalP"/>
    </source>
</evidence>
<dbReference type="AlphaFoldDB" id="A0AAJ5N971"/>
<evidence type="ECO:0000313" key="4">
    <source>
        <dbReference type="Proteomes" id="UP000268684"/>
    </source>
</evidence>
<sequence length="78" mass="8206">MAAGALALMPVFAIAGQADAGRPRKTGRARARNQGLTRDASPPTPSAHTGGFSFQYRNQYCAWSVGFLNSCFISADNG</sequence>
<reference evidence="3 4" key="1">
    <citation type="submission" date="2017-11" db="EMBL/GenBank/DDBJ databases">
        <authorList>
            <person name="Seth-Smith MB H."/>
        </authorList>
    </citation>
    <scope>NUCLEOTIDE SEQUENCE [LARGE SCALE GENOMIC DNA]</scope>
    <source>
        <strain evidence="3">E</strain>
    </source>
</reference>
<gene>
    <name evidence="3" type="ORF">BSTAB16_4401</name>
</gene>
<protein>
    <submittedName>
        <fullName evidence="3">Uncharacterized protein</fullName>
    </submittedName>
</protein>
<evidence type="ECO:0000313" key="3">
    <source>
        <dbReference type="EMBL" id="VBB14212.1"/>
    </source>
</evidence>
<feature type="region of interest" description="Disordered" evidence="1">
    <location>
        <begin position="19"/>
        <end position="50"/>
    </location>
</feature>
<dbReference type="Proteomes" id="UP000268684">
    <property type="component" value="Chromosome II"/>
</dbReference>
<accession>A0AAJ5N971</accession>